<evidence type="ECO:0000256" key="2">
    <source>
        <dbReference type="ARBA" id="ARBA00005713"/>
    </source>
</evidence>
<organism evidence="9 10">
    <name type="scientific">Popillia japonica</name>
    <name type="common">Japanese beetle</name>
    <dbReference type="NCBI Taxonomy" id="7064"/>
    <lineage>
        <taxon>Eukaryota</taxon>
        <taxon>Metazoa</taxon>
        <taxon>Ecdysozoa</taxon>
        <taxon>Arthropoda</taxon>
        <taxon>Hexapoda</taxon>
        <taxon>Insecta</taxon>
        <taxon>Pterygota</taxon>
        <taxon>Neoptera</taxon>
        <taxon>Endopterygota</taxon>
        <taxon>Coleoptera</taxon>
        <taxon>Polyphaga</taxon>
        <taxon>Scarabaeiformia</taxon>
        <taxon>Scarabaeidae</taxon>
        <taxon>Rutelinae</taxon>
        <taxon>Popillia</taxon>
    </lineage>
</organism>
<name>A0AAW1N519_POPJA</name>
<keyword evidence="4 9" id="KW-0238">DNA-binding</keyword>
<dbReference type="InterPro" id="IPR019525">
    <property type="entry name" value="Nrf1_NLS/DNA-bd_dimer"/>
</dbReference>
<dbReference type="EMBL" id="JASPKY010000007">
    <property type="protein sequence ID" value="KAK9754408.1"/>
    <property type="molecule type" value="Genomic_DNA"/>
</dbReference>
<dbReference type="GO" id="GO:0006357">
    <property type="term" value="P:regulation of transcription by RNA polymerase II"/>
    <property type="evidence" value="ECO:0007669"/>
    <property type="project" value="InterPro"/>
</dbReference>
<evidence type="ECO:0000313" key="9">
    <source>
        <dbReference type="EMBL" id="KAK9754408.1"/>
    </source>
</evidence>
<dbReference type="PANTHER" id="PTHR20338">
    <property type="entry name" value="NUCLEAR RESPIRATORY FACTOR 1"/>
    <property type="match status" value="1"/>
</dbReference>
<dbReference type="Pfam" id="PF10491">
    <property type="entry name" value="Nrf1_DNA-bind"/>
    <property type="match status" value="1"/>
</dbReference>
<feature type="region of interest" description="Disordered" evidence="7">
    <location>
        <begin position="1"/>
        <end position="22"/>
    </location>
</feature>
<reference evidence="9 10" key="1">
    <citation type="journal article" date="2024" name="BMC Genomics">
        <title>De novo assembly and annotation of Popillia japonica's genome with initial clues to its potential as an invasive pest.</title>
        <authorList>
            <person name="Cucini C."/>
            <person name="Boschi S."/>
            <person name="Funari R."/>
            <person name="Cardaioli E."/>
            <person name="Iannotti N."/>
            <person name="Marturano G."/>
            <person name="Paoli F."/>
            <person name="Bruttini M."/>
            <person name="Carapelli A."/>
            <person name="Frati F."/>
            <person name="Nardi F."/>
        </authorList>
    </citation>
    <scope>NUCLEOTIDE SEQUENCE [LARGE SCALE GENOMIC DNA]</scope>
    <source>
        <strain evidence="9">DMR45628</strain>
    </source>
</reference>
<dbReference type="InterPro" id="IPR039142">
    <property type="entry name" value="NRF1/Ewg"/>
</dbReference>
<comment type="similarity">
    <text evidence="2">Belongs to the NRF1/Ewg family.</text>
</comment>
<keyword evidence="3" id="KW-0805">Transcription regulation</keyword>
<keyword evidence="6" id="KW-0539">Nucleus</keyword>
<proteinExistence type="inferred from homology"/>
<keyword evidence="10" id="KW-1185">Reference proteome</keyword>
<evidence type="ECO:0000256" key="3">
    <source>
        <dbReference type="ARBA" id="ARBA00023015"/>
    </source>
</evidence>
<dbReference type="AlphaFoldDB" id="A0AAW1N519"/>
<sequence>MSASFKTEKTTETDDDNSSDNAQACNISDIDGELKCQVVRTGTTKRHRATPSQILEKKLLRKVSKAINTYFAVTGKNIVTIVQTSSKPQLKMFGTKPLIEIVRKLRQNIENDFGCQDTEEMVSSTIESDGKFELPPLVIEGVPVPLHKMTQAQSRSFIPLMMKYSTGRATPGWGKIQYRPPWWPDDTPWENVRTDTRYREVKERIPWTTALRQIIFKCYKYHDRLDLLENSEECFKRIIGRSNIDFVTYDDCLIRHNISRPRCNLKQKIPGKEQLDAQESDNKKEDCAGNPPIIIIQSNQPCYIYSMPQVVSPIYKLANVFTTATRIRDLPNSIQEDTSHVVIQEIESDPLMLENEKGCDEILPITDESSQITGNSILLNTNIQNSSAESVVTTSLSLEDLSGHTGATDTFVLLDETCECKLDGVTDQRVFLLDDGNQSMNQLATVPSEEILSSDVSCVVNE</sequence>
<dbReference type="Proteomes" id="UP001458880">
    <property type="component" value="Unassembled WGS sequence"/>
</dbReference>
<dbReference type="GO" id="GO:0005634">
    <property type="term" value="C:nucleus"/>
    <property type="evidence" value="ECO:0007669"/>
    <property type="project" value="UniProtKB-SubCell"/>
</dbReference>
<comment type="subcellular location">
    <subcellularLocation>
        <location evidence="1">Nucleus</location>
    </subcellularLocation>
</comment>
<evidence type="ECO:0000256" key="5">
    <source>
        <dbReference type="ARBA" id="ARBA00023163"/>
    </source>
</evidence>
<evidence type="ECO:0000313" key="10">
    <source>
        <dbReference type="Proteomes" id="UP001458880"/>
    </source>
</evidence>
<comment type="caution">
    <text evidence="9">The sequence shown here is derived from an EMBL/GenBank/DDBJ whole genome shotgun (WGS) entry which is preliminary data.</text>
</comment>
<gene>
    <name evidence="9" type="ORF">QE152_g1242</name>
</gene>
<evidence type="ECO:0000256" key="7">
    <source>
        <dbReference type="SAM" id="MobiDB-lite"/>
    </source>
</evidence>
<dbReference type="GO" id="GO:0003700">
    <property type="term" value="F:DNA-binding transcription factor activity"/>
    <property type="evidence" value="ECO:0007669"/>
    <property type="project" value="InterPro"/>
</dbReference>
<evidence type="ECO:0000259" key="8">
    <source>
        <dbReference type="Pfam" id="PF10491"/>
    </source>
</evidence>
<accession>A0AAW1N519</accession>
<feature type="domain" description="Nuclear respiratory factor 1 NLS/DNA-binding dimerisation" evidence="8">
    <location>
        <begin position="57"/>
        <end position="230"/>
    </location>
</feature>
<evidence type="ECO:0000256" key="4">
    <source>
        <dbReference type="ARBA" id="ARBA00023125"/>
    </source>
</evidence>
<dbReference type="GO" id="GO:0003677">
    <property type="term" value="F:DNA binding"/>
    <property type="evidence" value="ECO:0007669"/>
    <property type="project" value="UniProtKB-KW"/>
</dbReference>
<evidence type="ECO:0000256" key="6">
    <source>
        <dbReference type="ARBA" id="ARBA00023242"/>
    </source>
</evidence>
<evidence type="ECO:0000256" key="1">
    <source>
        <dbReference type="ARBA" id="ARBA00004123"/>
    </source>
</evidence>
<keyword evidence="5" id="KW-0804">Transcription</keyword>
<feature type="compositionally biased region" description="Basic and acidic residues" evidence="7">
    <location>
        <begin position="1"/>
        <end position="12"/>
    </location>
</feature>
<protein>
    <submittedName>
        <fullName evidence="9">NLS-binding and DNA-binding and dimerization domains of Nrf1</fullName>
    </submittedName>
</protein>